<dbReference type="RefSeq" id="WP_272435175.1">
    <property type="nucleotide sequence ID" value="NZ_JAMQKB010000001.1"/>
</dbReference>
<dbReference type="EMBL" id="JAMQKB010000001">
    <property type="protein sequence ID" value="MDC3423480.1"/>
    <property type="molecule type" value="Genomic_DNA"/>
</dbReference>
<dbReference type="InterPro" id="IPR001296">
    <property type="entry name" value="Glyco_trans_1"/>
</dbReference>
<feature type="domain" description="Glycosyl transferase family 1" evidence="2">
    <location>
        <begin position="186"/>
        <end position="332"/>
    </location>
</feature>
<evidence type="ECO:0000259" key="2">
    <source>
        <dbReference type="Pfam" id="PF00534"/>
    </source>
</evidence>
<dbReference type="SUPFAM" id="SSF53756">
    <property type="entry name" value="UDP-Glycosyltransferase/glycogen phosphorylase"/>
    <property type="match status" value="1"/>
</dbReference>
<dbReference type="Pfam" id="PF00534">
    <property type="entry name" value="Glycos_transf_1"/>
    <property type="match status" value="1"/>
</dbReference>
<dbReference type="GO" id="GO:0009103">
    <property type="term" value="P:lipopolysaccharide biosynthetic process"/>
    <property type="evidence" value="ECO:0007669"/>
    <property type="project" value="TreeGrafter"/>
</dbReference>
<dbReference type="EC" id="2.4.-.-" evidence="3"/>
<dbReference type="Gene3D" id="3.40.50.2000">
    <property type="entry name" value="Glycogen Phosphorylase B"/>
    <property type="match status" value="2"/>
</dbReference>
<dbReference type="PANTHER" id="PTHR46401:SF2">
    <property type="entry name" value="GLYCOSYLTRANSFERASE WBBK-RELATED"/>
    <property type="match status" value="1"/>
</dbReference>
<protein>
    <submittedName>
        <fullName evidence="3">Glycosyltransferase</fullName>
        <ecNumber evidence="3">2.4.-.-</ecNumber>
    </submittedName>
</protein>
<keyword evidence="4" id="KW-1185">Reference proteome</keyword>
<evidence type="ECO:0000256" key="1">
    <source>
        <dbReference type="ARBA" id="ARBA00022679"/>
    </source>
</evidence>
<evidence type="ECO:0000313" key="4">
    <source>
        <dbReference type="Proteomes" id="UP001145050"/>
    </source>
</evidence>
<gene>
    <name evidence="3" type="ORF">NC797_03035</name>
</gene>
<dbReference type="AlphaFoldDB" id="A0A9X3WQN1"/>
<name>A0A9X3WQN1_9BACI</name>
<reference evidence="3" key="1">
    <citation type="submission" date="2022-06" db="EMBL/GenBank/DDBJ databases">
        <title>Aquibacillus sp. a new bacterium isolated from soil saline samples.</title>
        <authorList>
            <person name="Galisteo C."/>
            <person name="De La Haba R."/>
            <person name="Sanchez-Porro C."/>
            <person name="Ventosa A."/>
        </authorList>
    </citation>
    <scope>NUCLEOTIDE SEQUENCE</scope>
    <source>
        <strain evidence="3">3ASR75-11</strain>
    </source>
</reference>
<keyword evidence="3" id="KW-0328">Glycosyltransferase</keyword>
<dbReference type="PANTHER" id="PTHR46401">
    <property type="entry name" value="GLYCOSYLTRANSFERASE WBBK-RELATED"/>
    <property type="match status" value="1"/>
</dbReference>
<accession>A0A9X3WQN1</accession>
<organism evidence="3 4">
    <name type="scientific">Terrihalobacillus insolitus</name>
    <dbReference type="NCBI Taxonomy" id="2950438"/>
    <lineage>
        <taxon>Bacteria</taxon>
        <taxon>Bacillati</taxon>
        <taxon>Bacillota</taxon>
        <taxon>Bacilli</taxon>
        <taxon>Bacillales</taxon>
        <taxon>Bacillaceae</taxon>
        <taxon>Terrihalobacillus</taxon>
    </lineage>
</organism>
<sequence>MKIMVFDVPAENGGALSILDEFYNEVRNYKDKNIQWIFVLSKPEFQETANIKVLRFPWLKKSWLHRLFFDHFFAQYIVKKYQPDKVFSLQNLKIPRINIEQIIYVHQSLPFIDYKFSFKENKLFWFYQNILSNAIYKSIKKSKKVIVQSDWFKKACIEKCSISKEKIKVVPPRINVNIQKYFKPDNETLSTFFYPAGASYYKNHRLIVEACEKLKNKNMHGYKVIITIKGNENDHISDLYKRVQEKNLPIYFIGSIGREDVFNYYSKSVLVFPSYIETYGLPIQECKIHRGMILASDTPFSHEILDGYSNAYFFNSFDSESLAKLMENVYGERLEYLEDINLKSNDVMEIMSLAEEIVS</sequence>
<evidence type="ECO:0000313" key="3">
    <source>
        <dbReference type="EMBL" id="MDC3423480.1"/>
    </source>
</evidence>
<keyword evidence="1 3" id="KW-0808">Transferase</keyword>
<comment type="caution">
    <text evidence="3">The sequence shown here is derived from an EMBL/GenBank/DDBJ whole genome shotgun (WGS) entry which is preliminary data.</text>
</comment>
<dbReference type="Proteomes" id="UP001145050">
    <property type="component" value="Unassembled WGS sequence"/>
</dbReference>
<dbReference type="GO" id="GO:0016757">
    <property type="term" value="F:glycosyltransferase activity"/>
    <property type="evidence" value="ECO:0007669"/>
    <property type="project" value="UniProtKB-KW"/>
</dbReference>
<proteinExistence type="predicted"/>